<comment type="similarity">
    <text evidence="1">Belongs to the peptidase C78 family.</text>
</comment>
<dbReference type="EMBL" id="GBHO01000006">
    <property type="protein sequence ID" value="JAG43598.1"/>
    <property type="molecule type" value="Transcribed_RNA"/>
</dbReference>
<evidence type="ECO:0000256" key="2">
    <source>
        <dbReference type="ARBA" id="ARBA00022801"/>
    </source>
</evidence>
<feature type="domain" description="UFSP1/2/DUB catalytic" evidence="4">
    <location>
        <begin position="372"/>
        <end position="555"/>
    </location>
</feature>
<dbReference type="AlphaFoldDB" id="A0A0A9ZHW5"/>
<evidence type="ECO:0000256" key="1">
    <source>
        <dbReference type="ARBA" id="ARBA00008552"/>
    </source>
</evidence>
<dbReference type="PANTHER" id="PTHR48153">
    <property type="entry name" value="UFM1-SPECIFIC PROTEASE 2"/>
    <property type="match status" value="1"/>
</dbReference>
<proteinExistence type="inferred from homology"/>
<protein>
    <submittedName>
        <fullName evidence="6">Putative Ufm1-specific protease 2</fullName>
    </submittedName>
</protein>
<evidence type="ECO:0000256" key="3">
    <source>
        <dbReference type="SAM" id="MobiDB-lite"/>
    </source>
</evidence>
<keyword evidence="6" id="KW-0645">Protease</keyword>
<feature type="region of interest" description="Disordered" evidence="3">
    <location>
        <begin position="145"/>
        <end position="164"/>
    </location>
</feature>
<accession>A0A0A9ZHW5</accession>
<dbReference type="Gene3D" id="3.90.70.130">
    <property type="match status" value="1"/>
</dbReference>
<evidence type="ECO:0000259" key="5">
    <source>
        <dbReference type="Pfam" id="PF26560"/>
    </source>
</evidence>
<keyword evidence="2" id="KW-0378">Hydrolase</keyword>
<evidence type="ECO:0000313" key="6">
    <source>
        <dbReference type="EMBL" id="JAG43598.1"/>
    </source>
</evidence>
<reference evidence="6" key="1">
    <citation type="journal article" date="2014" name="PLoS ONE">
        <title>Transcriptome-Based Identification of ABC Transporters in the Western Tarnished Plant Bug Lygus hesperus.</title>
        <authorList>
            <person name="Hull J.J."/>
            <person name="Chaney K."/>
            <person name="Geib S.M."/>
            <person name="Fabrick J.A."/>
            <person name="Brent C.S."/>
            <person name="Walsh D."/>
            <person name="Lavine L.C."/>
        </authorList>
    </citation>
    <scope>NUCLEOTIDE SEQUENCE</scope>
</reference>
<evidence type="ECO:0000259" key="4">
    <source>
        <dbReference type="Pfam" id="PF07910"/>
    </source>
</evidence>
<dbReference type="GO" id="GO:0006508">
    <property type="term" value="P:proteolysis"/>
    <property type="evidence" value="ECO:0007669"/>
    <property type="project" value="UniProtKB-KW"/>
</dbReference>
<sequence>MSAPNFKIIQKLEDRLTDIAETVGQCSVTLYGTKFEGSVLIVGFSIENEAKLTVEHNNPYGIDVVGLAEVRKNSSEVELCEKLKSVPCKYPVVINVSVAGSLKARRLVDGKLTSSSFDVLEDDEFLENFMFVNFVEASVIDPAPAKDDSADPAEEATELSSNPNFIKNKLNTDRPIFRIPHTENEMPNDVVPFEVYTEIKNDDVDPRLPVALAILTLQVDLSYDSKFLRKVEGKDEKLNNINTVCLVLKEDSVNLNEIFIGSILRNLKIFENELRAGNVELQEFSSYIFFPVEVGYVVTAVFPVNAPEEEFFKRRLILHECLGLTTASPKFTLPLALSHFFGGSPALGYTGERHLVNVHEAVKPPKLRDVQISTVRGFYGYFHYMQDGEKDDGWGCAYRSLQTIFSWFRWQGYVSSQVPSIKEIQEILVRIKDKPESFVGSKQWIGSQELCYVLDETAKVMCRIIHVPSGKGMLDERYAIAAHFEEQGTPIMVGGGQYAYTILGIACGETPNETRFLILDPHYVGPHDLKSILKKNGIAWKAVDMFKNGQFYNMCLPLASSTF</sequence>
<dbReference type="Pfam" id="PF07910">
    <property type="entry name" value="Peptidase_C78"/>
    <property type="match status" value="1"/>
</dbReference>
<gene>
    <name evidence="6" type="primary">UFSP2</name>
    <name evidence="6" type="ORF">CM83_31864</name>
</gene>
<feature type="domain" description="UFSP2 N-terminal MPN-like" evidence="5">
    <location>
        <begin position="3"/>
        <end position="125"/>
    </location>
</feature>
<dbReference type="InterPro" id="IPR058757">
    <property type="entry name" value="UFSP2_MPN_N"/>
</dbReference>
<dbReference type="PANTHER" id="PTHR48153:SF2">
    <property type="entry name" value="UFM1-SPECIFIC PROTEASE 2"/>
    <property type="match status" value="1"/>
</dbReference>
<organism evidence="6">
    <name type="scientific">Lygus hesperus</name>
    <name type="common">Western plant bug</name>
    <dbReference type="NCBI Taxonomy" id="30085"/>
    <lineage>
        <taxon>Eukaryota</taxon>
        <taxon>Metazoa</taxon>
        <taxon>Ecdysozoa</taxon>
        <taxon>Arthropoda</taxon>
        <taxon>Hexapoda</taxon>
        <taxon>Insecta</taxon>
        <taxon>Pterygota</taxon>
        <taxon>Neoptera</taxon>
        <taxon>Paraneoptera</taxon>
        <taxon>Hemiptera</taxon>
        <taxon>Heteroptera</taxon>
        <taxon>Panheteroptera</taxon>
        <taxon>Cimicomorpha</taxon>
        <taxon>Miridae</taxon>
        <taxon>Mirini</taxon>
        <taxon>Lygus</taxon>
    </lineage>
</organism>
<dbReference type="Pfam" id="PF26560">
    <property type="entry name" value="UFSP2_MPN_insect"/>
    <property type="match status" value="1"/>
</dbReference>
<dbReference type="InterPro" id="IPR038765">
    <property type="entry name" value="Papain-like_cys_pep_sf"/>
</dbReference>
<name>A0A0A9ZHW5_LYGHE</name>
<dbReference type="SUPFAM" id="SSF54001">
    <property type="entry name" value="Cysteine proteinases"/>
    <property type="match status" value="1"/>
</dbReference>
<dbReference type="InterPro" id="IPR012462">
    <property type="entry name" value="UFSP1/2_DUB_cat"/>
</dbReference>
<reference evidence="6" key="2">
    <citation type="submission" date="2014-07" db="EMBL/GenBank/DDBJ databases">
        <authorList>
            <person name="Hull J."/>
        </authorList>
    </citation>
    <scope>NUCLEOTIDE SEQUENCE</scope>
</reference>
<dbReference type="GO" id="GO:0071567">
    <property type="term" value="F:deUFMylase activity"/>
    <property type="evidence" value="ECO:0007669"/>
    <property type="project" value="TreeGrafter"/>
</dbReference>